<evidence type="ECO:0000256" key="1">
    <source>
        <dbReference type="SAM" id="MobiDB-lite"/>
    </source>
</evidence>
<comment type="caution">
    <text evidence="2">The sequence shown here is derived from an EMBL/GenBank/DDBJ whole genome shotgun (WGS) entry which is preliminary data.</text>
</comment>
<gene>
    <name evidence="2" type="ORF">BpHYR1_013081</name>
</gene>
<keyword evidence="3" id="KW-1185">Reference proteome</keyword>
<accession>A0A3M7PQ09</accession>
<evidence type="ECO:0000313" key="3">
    <source>
        <dbReference type="Proteomes" id="UP000276133"/>
    </source>
</evidence>
<organism evidence="2 3">
    <name type="scientific">Brachionus plicatilis</name>
    <name type="common">Marine rotifer</name>
    <name type="synonym">Brachionus muelleri</name>
    <dbReference type="NCBI Taxonomy" id="10195"/>
    <lineage>
        <taxon>Eukaryota</taxon>
        <taxon>Metazoa</taxon>
        <taxon>Spiralia</taxon>
        <taxon>Gnathifera</taxon>
        <taxon>Rotifera</taxon>
        <taxon>Eurotatoria</taxon>
        <taxon>Monogononta</taxon>
        <taxon>Pseudotrocha</taxon>
        <taxon>Ploima</taxon>
        <taxon>Brachionidae</taxon>
        <taxon>Brachionus</taxon>
    </lineage>
</organism>
<feature type="compositionally biased region" description="Basic and acidic residues" evidence="1">
    <location>
        <begin position="1"/>
        <end position="13"/>
    </location>
</feature>
<sequence length="143" mass="16796">MVHETNHFLDDHYYAVSNPKKNRHAPYYAPTKNSQRSYQVQANSQQHQNSQPLFPTNEHDNYITYSQCLSNSNPLYTNSHTVQQNQNQASLYQDHDMPNPKKVYTTNSRITRNQYMDYFGLQDYLDKLKPDNNLSATYSALLK</sequence>
<dbReference type="Proteomes" id="UP000276133">
    <property type="component" value="Unassembled WGS sequence"/>
</dbReference>
<evidence type="ECO:0000313" key="2">
    <source>
        <dbReference type="EMBL" id="RNA01212.1"/>
    </source>
</evidence>
<feature type="compositionally biased region" description="Polar residues" evidence="1">
    <location>
        <begin position="31"/>
        <end position="54"/>
    </location>
</feature>
<protein>
    <submittedName>
        <fullName evidence="2">Uncharacterized protein</fullName>
    </submittedName>
</protein>
<name>A0A3M7PQ09_BRAPC</name>
<dbReference type="EMBL" id="REGN01009411">
    <property type="protein sequence ID" value="RNA01212.1"/>
    <property type="molecule type" value="Genomic_DNA"/>
</dbReference>
<proteinExistence type="predicted"/>
<feature type="region of interest" description="Disordered" evidence="1">
    <location>
        <begin position="1"/>
        <end position="57"/>
    </location>
</feature>
<dbReference type="AlphaFoldDB" id="A0A3M7PQ09"/>
<reference evidence="2 3" key="1">
    <citation type="journal article" date="2018" name="Sci. Rep.">
        <title>Genomic signatures of local adaptation to the degree of environmental predictability in rotifers.</title>
        <authorList>
            <person name="Franch-Gras L."/>
            <person name="Hahn C."/>
            <person name="Garcia-Roger E.M."/>
            <person name="Carmona M.J."/>
            <person name="Serra M."/>
            <person name="Gomez A."/>
        </authorList>
    </citation>
    <scope>NUCLEOTIDE SEQUENCE [LARGE SCALE GENOMIC DNA]</scope>
    <source>
        <strain evidence="2">HYR1</strain>
    </source>
</reference>